<evidence type="ECO:0000259" key="1">
    <source>
        <dbReference type="PROSITE" id="PS51880"/>
    </source>
</evidence>
<name>A0A3B0UQW3_9ZZZZ</name>
<reference evidence="2" key="1">
    <citation type="submission" date="2018-06" db="EMBL/GenBank/DDBJ databases">
        <authorList>
            <person name="Zhirakovskaya E."/>
        </authorList>
    </citation>
    <scope>NUCLEOTIDE SEQUENCE</scope>
</reference>
<dbReference type="Gene3D" id="3.40.50.300">
    <property type="entry name" value="P-loop containing nucleotide triphosphate hydrolases"/>
    <property type="match status" value="1"/>
</dbReference>
<keyword evidence="2" id="KW-0808">Transferase</keyword>
<dbReference type="EC" id="2.7.1.48" evidence="2"/>
<keyword evidence="2" id="KW-0418">Kinase</keyword>
<dbReference type="InterPro" id="IPR027417">
    <property type="entry name" value="P-loop_NTPase"/>
</dbReference>
<feature type="domain" description="TGS" evidence="1">
    <location>
        <begin position="8"/>
        <end position="73"/>
    </location>
</feature>
<evidence type="ECO:0000313" key="2">
    <source>
        <dbReference type="EMBL" id="VAW31520.1"/>
    </source>
</evidence>
<dbReference type="Pfam" id="PF00485">
    <property type="entry name" value="PRK"/>
    <property type="match status" value="1"/>
</dbReference>
<dbReference type="GO" id="GO:0004849">
    <property type="term" value="F:uridine kinase activity"/>
    <property type="evidence" value="ECO:0007669"/>
    <property type="project" value="UniProtKB-EC"/>
</dbReference>
<proteinExistence type="predicted"/>
<dbReference type="SUPFAM" id="SSF52540">
    <property type="entry name" value="P-loop containing nucleoside triphosphate hydrolases"/>
    <property type="match status" value="1"/>
</dbReference>
<organism evidence="2">
    <name type="scientific">hydrothermal vent metagenome</name>
    <dbReference type="NCBI Taxonomy" id="652676"/>
    <lineage>
        <taxon>unclassified sequences</taxon>
        <taxon>metagenomes</taxon>
        <taxon>ecological metagenomes</taxon>
    </lineage>
</organism>
<dbReference type="PROSITE" id="PS51880">
    <property type="entry name" value="TGS"/>
    <property type="match status" value="1"/>
</dbReference>
<accession>A0A3B0UQW3</accession>
<dbReference type="PANTHER" id="PTHR10285">
    <property type="entry name" value="URIDINE KINASE"/>
    <property type="match status" value="1"/>
</dbReference>
<gene>
    <name evidence="2" type="ORF">MNBD_CHLOROFLEXI01-4296</name>
</gene>
<protein>
    <submittedName>
        <fullName evidence="2">Uridine kinase</fullName>
        <ecNumber evidence="2">2.7.1.48</ecNumber>
    </submittedName>
</protein>
<dbReference type="CDD" id="cd02028">
    <property type="entry name" value="UMPK_like"/>
    <property type="match status" value="1"/>
</dbReference>
<dbReference type="AlphaFoldDB" id="A0A3B0UQW3"/>
<dbReference type="GO" id="GO:0005524">
    <property type="term" value="F:ATP binding"/>
    <property type="evidence" value="ECO:0007669"/>
    <property type="project" value="InterPro"/>
</dbReference>
<dbReference type="SUPFAM" id="SSF55186">
    <property type="entry name" value="ThrRS/AlaRS common domain"/>
    <property type="match status" value="1"/>
</dbReference>
<dbReference type="Gene3D" id="3.30.980.10">
    <property type="entry name" value="Threonyl-trna Synthetase, Chain A, domain 2"/>
    <property type="match status" value="1"/>
</dbReference>
<dbReference type="InterPro" id="IPR018163">
    <property type="entry name" value="Thr/Ala-tRNA-synth_IIc_edit"/>
</dbReference>
<dbReference type="InterPro" id="IPR004095">
    <property type="entry name" value="TGS"/>
</dbReference>
<dbReference type="InterPro" id="IPR006083">
    <property type="entry name" value="PRK/URK"/>
</dbReference>
<sequence length="572" mass="65140">MTHLLTLSKPRDTVQARFPDGRAFDAPIGTPIEDFMKAARPVVDSGIVAVLKNDKLRELSHKLTEDATLVPITSADSDGARIYRRSLSFLMIAAAAEIWPTKTITIQHSMPFGGYYCECDDSGCITRGNIQMLKQRMQALVDADLPIKQVRVPLDEALESFRKNGDLEKANLFTKRRKDYLTMYELNGVRDYFHGFMVPRTGYLELFDLRPYKDGYILQFPRRHAPKVLQPFEDEPRLARIFQEYDDWLRIIGLPSVAALNAALTNGRMQQLILVAEAFHQQQLAQITEEIASRRNEIKIVLISGPTSAGKTTFSKRLSIQLLAQGIFPITIGMDNYFVNRDKTPRDENGDYDYETVEALDVPLFREHLKMLMQGKRIQQPIYNFHTGMREEGASLQIGPEHVLVIEGIHGLNPKLVEGISANALYRVFISAFTQLNLDKHNRVPTTDTRLLRRIVRDAAHRGYSAADTIARWPSVRRGEKRHIFPYQNNANLFFNSALVYELSALKRLAEPLLLQVEPGTPERIEANRLLAFLQWFDPIPESGLELIASDSILREFIGGSILEKFELWRGD</sequence>
<dbReference type="EMBL" id="UOEU01000240">
    <property type="protein sequence ID" value="VAW31520.1"/>
    <property type="molecule type" value="Genomic_DNA"/>
</dbReference>